<proteinExistence type="predicted"/>
<dbReference type="EMBL" id="MU001507">
    <property type="protein sequence ID" value="KAF2440731.1"/>
    <property type="molecule type" value="Genomic_DNA"/>
</dbReference>
<evidence type="ECO:0000256" key="1">
    <source>
        <dbReference type="SAM" id="MobiDB-lite"/>
    </source>
</evidence>
<comment type="caution">
    <text evidence="2">The sequence shown here is derived from an EMBL/GenBank/DDBJ whole genome shotgun (WGS) entry which is preliminary data.</text>
</comment>
<dbReference type="AlphaFoldDB" id="A0A9P4PB10"/>
<evidence type="ECO:0000313" key="2">
    <source>
        <dbReference type="EMBL" id="KAF2440731.1"/>
    </source>
</evidence>
<sequence>MPPKNRDFKAKAKSKPSNPQSEVEYLDAADEFEQAGGKWRAGDAAKSARFFQRAIQVYDEGLAKFPQSFDLAYNKAHLEYQACEDERVAPHLGSKVALLQETLASHRAAFVLNRDNLDIQFNTGQVLSSLAEVLLENEAEMEGKVSARVVLEEAADLFANVLAVQQREYEQMALQWKNMQNEQGDSPPNDGGVRLKVDTGTDAEKNADAASEGSSVAGEWATVEEALSPEVILETCTAQLGALTTLLGLYDTAELSNLEKRVQEGLSTVNSSISTLISLVDNAPRPPTEDEVAGPTLSISSPSAKKEHALTPKDDALLAAAIFQVAIAEASYRNGNITAPQYASAVSALFTSLVQTSQSPEQQVAQQSAYADALVGVAEASSAAASDMETQWNALSEAQKLLTPLVKPPHNALLSPSRLADIFDTRADIDLTRFGLSFRDEAKPAWRSSRNVLVSNAGVFYRGAKSYGDKAGDVEQAKTAGAKAVVAEVLKQVLEQGDGAVAAKPGWKEQRAEVRQVLEQMVDERVLGQREGEEVLRIVSQ</sequence>
<feature type="compositionally biased region" description="Basic and acidic residues" evidence="1">
    <location>
        <begin position="1"/>
        <end position="10"/>
    </location>
</feature>
<dbReference type="OrthoDB" id="5328412at2759"/>
<evidence type="ECO:0000313" key="3">
    <source>
        <dbReference type="Proteomes" id="UP000799764"/>
    </source>
</evidence>
<dbReference type="Proteomes" id="UP000799764">
    <property type="component" value="Unassembled WGS sequence"/>
</dbReference>
<protein>
    <submittedName>
        <fullName evidence="2">Uncharacterized protein</fullName>
    </submittedName>
</protein>
<feature type="region of interest" description="Disordered" evidence="1">
    <location>
        <begin position="282"/>
        <end position="305"/>
    </location>
</feature>
<keyword evidence="3" id="KW-1185">Reference proteome</keyword>
<accession>A0A9P4PB10</accession>
<name>A0A9P4PB10_9PLEO</name>
<reference evidence="2" key="1">
    <citation type="journal article" date="2020" name="Stud. Mycol.">
        <title>101 Dothideomycetes genomes: a test case for predicting lifestyles and emergence of pathogens.</title>
        <authorList>
            <person name="Haridas S."/>
            <person name="Albert R."/>
            <person name="Binder M."/>
            <person name="Bloem J."/>
            <person name="Labutti K."/>
            <person name="Salamov A."/>
            <person name="Andreopoulos B."/>
            <person name="Baker S."/>
            <person name="Barry K."/>
            <person name="Bills G."/>
            <person name="Bluhm B."/>
            <person name="Cannon C."/>
            <person name="Castanera R."/>
            <person name="Culley D."/>
            <person name="Daum C."/>
            <person name="Ezra D."/>
            <person name="Gonzalez J."/>
            <person name="Henrissat B."/>
            <person name="Kuo A."/>
            <person name="Liang C."/>
            <person name="Lipzen A."/>
            <person name="Lutzoni F."/>
            <person name="Magnuson J."/>
            <person name="Mondo S."/>
            <person name="Nolan M."/>
            <person name="Ohm R."/>
            <person name="Pangilinan J."/>
            <person name="Park H.-J."/>
            <person name="Ramirez L."/>
            <person name="Alfaro M."/>
            <person name="Sun H."/>
            <person name="Tritt A."/>
            <person name="Yoshinaga Y."/>
            <person name="Zwiers L.-H."/>
            <person name="Turgeon B."/>
            <person name="Goodwin S."/>
            <person name="Spatafora J."/>
            <person name="Crous P."/>
            <person name="Grigoriev I."/>
        </authorList>
    </citation>
    <scope>NUCLEOTIDE SEQUENCE</scope>
    <source>
        <strain evidence="2">CBS 690.94</strain>
    </source>
</reference>
<gene>
    <name evidence="2" type="ORF">P171DRAFT_466159</name>
</gene>
<feature type="region of interest" description="Disordered" evidence="1">
    <location>
        <begin position="1"/>
        <end position="23"/>
    </location>
</feature>
<organism evidence="2 3">
    <name type="scientific">Karstenula rhodostoma CBS 690.94</name>
    <dbReference type="NCBI Taxonomy" id="1392251"/>
    <lineage>
        <taxon>Eukaryota</taxon>
        <taxon>Fungi</taxon>
        <taxon>Dikarya</taxon>
        <taxon>Ascomycota</taxon>
        <taxon>Pezizomycotina</taxon>
        <taxon>Dothideomycetes</taxon>
        <taxon>Pleosporomycetidae</taxon>
        <taxon>Pleosporales</taxon>
        <taxon>Massarineae</taxon>
        <taxon>Didymosphaeriaceae</taxon>
        <taxon>Karstenula</taxon>
    </lineage>
</organism>